<dbReference type="EMBL" id="QOCE01000034">
    <property type="protein sequence ID" value="RBW53583.1"/>
    <property type="molecule type" value="Genomic_DNA"/>
</dbReference>
<sequence>MDIFPALLSVISDPMLLAAILLAAVVGMIVGAIPGLTASAAIAMLLPITFYMEPLFALAFLYVIGKSGRYGGSIAAILFNTPGTAASAATQLDGYPLAKSGKAGKAMKVATISSVIGDFMGDIMLVVGVGFIAALALKLGPPETFAIYFAAFVVIGSVIGKSILKGLASAFIGILVAMVGLDPISSQERYTFGSFDLSNGIGLVPLMIGVFVLGEVFAQLEERKKAKNAEIEVNDQAGDDNTLTWDEYKPCLPHALRGGVIGAFIGVLPGLGSAIAAFISYGEGKRRATNPEKWGKGALEGVAAPEAANNAVSGPSMAPLLTLGIPGSTIGAILLGVFLIHGIQVGQTLFLTDKELVYRLFACGMLGILAYGLIGYFGATQVARIILKIPTNVLYPMIFLTSFVAAYSARGSMFDVTVMTVAGFVGWLMRKYDFNIAAFVISFVLAKGAEETFRQSMLMSDGGALVFIERPIAALFLAIGLAAMAFRIRTILREQKIAQGGLGDA</sequence>
<feature type="transmembrane region" description="Helical" evidence="1">
    <location>
        <begin position="432"/>
        <end position="449"/>
    </location>
</feature>
<reference evidence="3 4" key="1">
    <citation type="submission" date="2018-07" db="EMBL/GenBank/DDBJ databases">
        <title>Modular assembly of carbohydrate-degrading microbial communities in the ocean.</title>
        <authorList>
            <person name="Enke T.N."/>
            <person name="Datta M.S."/>
            <person name="Schwartzman J.A."/>
            <person name="Cermak N."/>
            <person name="Schmitz D.A."/>
            <person name="Barrere J."/>
            <person name="Cordero O.X."/>
        </authorList>
    </citation>
    <scope>NUCLEOTIDE SEQUENCE [LARGE SCALE GENOMIC DNA]</scope>
    <source>
        <strain evidence="3 4">C3M10</strain>
    </source>
</reference>
<feature type="transmembrane region" description="Helical" evidence="1">
    <location>
        <begin position="143"/>
        <end position="160"/>
    </location>
</feature>
<feature type="transmembrane region" description="Helical" evidence="1">
    <location>
        <begin position="356"/>
        <end position="377"/>
    </location>
</feature>
<evidence type="ECO:0000259" key="2">
    <source>
        <dbReference type="Pfam" id="PF01970"/>
    </source>
</evidence>
<keyword evidence="1" id="KW-1133">Transmembrane helix</keyword>
<name>A0A366WW83_9RHOB</name>
<proteinExistence type="predicted"/>
<dbReference type="PANTHER" id="PTHR35342">
    <property type="entry name" value="TRICARBOXYLIC TRANSPORT PROTEIN"/>
    <property type="match status" value="1"/>
</dbReference>
<evidence type="ECO:0000313" key="3">
    <source>
        <dbReference type="EMBL" id="RBW53583.1"/>
    </source>
</evidence>
<accession>A0A366WW83</accession>
<feature type="transmembrane region" description="Helical" evidence="1">
    <location>
        <begin position="323"/>
        <end position="344"/>
    </location>
</feature>
<comment type="caution">
    <text evidence="3">The sequence shown here is derived from an EMBL/GenBank/DDBJ whole genome shotgun (WGS) entry which is preliminary data.</text>
</comment>
<dbReference type="OrthoDB" id="9791872at2"/>
<feature type="transmembrane region" description="Helical" evidence="1">
    <location>
        <begin position="259"/>
        <end position="281"/>
    </location>
</feature>
<organism evidence="3 4">
    <name type="scientific">Phaeobacter gallaeciensis</name>
    <dbReference type="NCBI Taxonomy" id="60890"/>
    <lineage>
        <taxon>Bacteria</taxon>
        <taxon>Pseudomonadati</taxon>
        <taxon>Pseudomonadota</taxon>
        <taxon>Alphaproteobacteria</taxon>
        <taxon>Rhodobacterales</taxon>
        <taxon>Roseobacteraceae</taxon>
        <taxon>Phaeobacter</taxon>
    </lineage>
</organism>
<dbReference type="Pfam" id="PF01970">
    <property type="entry name" value="TctA"/>
    <property type="match status" value="1"/>
</dbReference>
<gene>
    <name evidence="3" type="ORF">DS909_13820</name>
</gene>
<feature type="transmembrane region" description="Helical" evidence="1">
    <location>
        <begin position="397"/>
        <end position="425"/>
    </location>
</feature>
<feature type="transmembrane region" description="Helical" evidence="1">
    <location>
        <begin position="115"/>
        <end position="137"/>
    </location>
</feature>
<feature type="transmembrane region" description="Helical" evidence="1">
    <location>
        <begin position="42"/>
        <end position="64"/>
    </location>
</feature>
<keyword evidence="1" id="KW-0812">Transmembrane</keyword>
<evidence type="ECO:0000256" key="1">
    <source>
        <dbReference type="SAM" id="Phobius"/>
    </source>
</evidence>
<feature type="transmembrane region" description="Helical" evidence="1">
    <location>
        <begin position="16"/>
        <end position="36"/>
    </location>
</feature>
<evidence type="ECO:0000313" key="4">
    <source>
        <dbReference type="Proteomes" id="UP000252706"/>
    </source>
</evidence>
<keyword evidence="1" id="KW-0472">Membrane</keyword>
<dbReference type="InterPro" id="IPR002823">
    <property type="entry name" value="DUF112_TM"/>
</dbReference>
<dbReference type="Proteomes" id="UP000252706">
    <property type="component" value="Unassembled WGS sequence"/>
</dbReference>
<feature type="domain" description="DUF112" evidence="2">
    <location>
        <begin position="17"/>
        <end position="441"/>
    </location>
</feature>
<dbReference type="PANTHER" id="PTHR35342:SF5">
    <property type="entry name" value="TRICARBOXYLIC TRANSPORT PROTEIN"/>
    <property type="match status" value="1"/>
</dbReference>
<feature type="transmembrane region" description="Helical" evidence="1">
    <location>
        <begin position="197"/>
        <end position="218"/>
    </location>
</feature>
<feature type="transmembrane region" description="Helical" evidence="1">
    <location>
        <begin position="464"/>
        <end position="486"/>
    </location>
</feature>
<dbReference type="RefSeq" id="WP_113824058.1">
    <property type="nucleotide sequence ID" value="NZ_QOCE01000034.1"/>
</dbReference>
<protein>
    <recommendedName>
        <fullName evidence="2">DUF112 domain-containing protein</fullName>
    </recommendedName>
</protein>
<dbReference type="AlphaFoldDB" id="A0A366WW83"/>